<dbReference type="Proteomes" id="UP000215158">
    <property type="component" value="Plasmid pBN2"/>
</dbReference>
<dbReference type="Pfam" id="PF23859">
    <property type="entry name" value="DpdA"/>
    <property type="match status" value="1"/>
</dbReference>
<proteinExistence type="predicted"/>
<organism evidence="2 3">
    <name type="scientific">Paraburkholderia aromaticivorans</name>
    <dbReference type="NCBI Taxonomy" id="2026199"/>
    <lineage>
        <taxon>Bacteria</taxon>
        <taxon>Pseudomonadati</taxon>
        <taxon>Pseudomonadota</taxon>
        <taxon>Betaproteobacteria</taxon>
        <taxon>Burkholderiales</taxon>
        <taxon>Burkholderiaceae</taxon>
        <taxon>Paraburkholderia</taxon>
    </lineage>
</organism>
<gene>
    <name evidence="2" type="ORF">CJU94_36370</name>
</gene>
<protein>
    <recommendedName>
        <fullName evidence="1">DeoxyPurine in DNA protein A domain-containing protein</fullName>
    </recommendedName>
</protein>
<dbReference type="InterPro" id="IPR036511">
    <property type="entry name" value="TGT-like_sf"/>
</dbReference>
<dbReference type="Gene3D" id="3.20.20.105">
    <property type="entry name" value="Queuine tRNA-ribosyltransferase-like"/>
    <property type="match status" value="1"/>
</dbReference>
<dbReference type="EMBL" id="CP022992">
    <property type="protein sequence ID" value="ASW03679.1"/>
    <property type="molecule type" value="Genomic_DNA"/>
</dbReference>
<geneLocation type="plasmid" evidence="2 3">
    <name>pBN2</name>
</geneLocation>
<dbReference type="InterPro" id="IPR055645">
    <property type="entry name" value="DpdA"/>
</dbReference>
<evidence type="ECO:0000259" key="1">
    <source>
        <dbReference type="Pfam" id="PF23859"/>
    </source>
</evidence>
<keyword evidence="2" id="KW-0614">Plasmid</keyword>
<keyword evidence="3" id="KW-1185">Reference proteome</keyword>
<evidence type="ECO:0000313" key="3">
    <source>
        <dbReference type="Proteomes" id="UP000215158"/>
    </source>
</evidence>
<sequence>MKSDFDLVRLLGPTGVVPDNQINAWPPEDLQMRVGIPHCGGKLAIHAFNSGYPVMVSANAFFNHETGQFDIPQYSPLQDLDVALDSAGYVAMMNFKAKGRQNGVGGIYPWSYSQYLTLAYLLRPRWFSSMDLCCEPEATNGGIDTDWRIRATATMLEALLQIIEAWQQEYARDCSASTVENDLRAPVPVIQGWTCEEYAESLDLTMEVWERHGWLAPPALLGLGSVCRRDLHHPKHGLFAILDGLESRLPKGTKIHCFGVKGAALDRVKMYPFVASCDSMAYDYGARRRAFASGISNSMEHRSSEMTNWMQAAEARMRPQAGDQFRLSFFEAA</sequence>
<dbReference type="OrthoDB" id="9075047at2"/>
<dbReference type="GO" id="GO:0006400">
    <property type="term" value="P:tRNA modification"/>
    <property type="evidence" value="ECO:0007669"/>
    <property type="project" value="InterPro"/>
</dbReference>
<feature type="domain" description="DeoxyPurine in DNA protein A" evidence="1">
    <location>
        <begin position="185"/>
        <end position="297"/>
    </location>
</feature>
<name>A0A248VXC2_9BURK</name>
<dbReference type="KEGG" id="parb:CJU94_36370"/>
<accession>A0A248VXC2</accession>
<evidence type="ECO:0000313" key="2">
    <source>
        <dbReference type="EMBL" id="ASW03679.1"/>
    </source>
</evidence>
<dbReference type="RefSeq" id="WP_095423492.1">
    <property type="nucleotide sequence ID" value="NZ_CP022992.1"/>
</dbReference>
<reference evidence="2 3" key="1">
    <citation type="submission" date="2017-08" db="EMBL/GenBank/DDBJ databases">
        <title>Identification and genetic characteristics of simultaneous BTEX- and naphthalene-degrading Paraburkholderia sp. BN5 isolated from petroleum-contaminated soil.</title>
        <authorList>
            <person name="Lee Y."/>
            <person name="Jeon C.O."/>
        </authorList>
    </citation>
    <scope>NUCLEOTIDE SEQUENCE [LARGE SCALE GENOMIC DNA]</scope>
    <source>
        <strain evidence="2 3">BN5</strain>
        <plasmid evidence="2 3">pBN2</plasmid>
    </source>
</reference>
<dbReference type="AlphaFoldDB" id="A0A248VXC2"/>